<evidence type="ECO:0000313" key="3">
    <source>
        <dbReference type="EMBL" id="KAH6887028.1"/>
    </source>
</evidence>
<keyword evidence="2" id="KW-0732">Signal</keyword>
<proteinExistence type="predicted"/>
<sequence>MKATFFSVLALAASAFAAPATNQPMARDVVDTVEVRDVTNDAFFEKRTISSGPDVINCFEPAVSDCQTHYTKISNICDKVKAGTITKTEGASQCVTEFTSIKVILTSVVTQLTGVGALNPSSADCTSILNLVVQLCSNLLVSIKLVINVCGLTSALSVILNAVIVLLCQIISLIIVIVVAIKASLISALGSLCVGLNVGVIATVCGPLLSLYASLLI</sequence>
<keyword evidence="1" id="KW-0812">Transmembrane</keyword>
<comment type="caution">
    <text evidence="3">The sequence shown here is derived from an EMBL/GenBank/DDBJ whole genome shotgun (WGS) entry which is preliminary data.</text>
</comment>
<dbReference type="AlphaFoldDB" id="A0A9P8W3J8"/>
<gene>
    <name evidence="3" type="ORF">B0T10DRAFT_607824</name>
</gene>
<feature type="transmembrane region" description="Helical" evidence="1">
    <location>
        <begin position="187"/>
        <end position="213"/>
    </location>
</feature>
<keyword evidence="1" id="KW-0472">Membrane</keyword>
<dbReference type="OrthoDB" id="4774241at2759"/>
<evidence type="ECO:0000256" key="1">
    <source>
        <dbReference type="SAM" id="Phobius"/>
    </source>
</evidence>
<evidence type="ECO:0000313" key="4">
    <source>
        <dbReference type="Proteomes" id="UP000777438"/>
    </source>
</evidence>
<feature type="signal peptide" evidence="2">
    <location>
        <begin position="1"/>
        <end position="17"/>
    </location>
</feature>
<dbReference type="Proteomes" id="UP000777438">
    <property type="component" value="Unassembled WGS sequence"/>
</dbReference>
<reference evidence="3 4" key="1">
    <citation type="journal article" date="2021" name="Nat. Commun.">
        <title>Genetic determinants of endophytism in the Arabidopsis root mycobiome.</title>
        <authorList>
            <person name="Mesny F."/>
            <person name="Miyauchi S."/>
            <person name="Thiergart T."/>
            <person name="Pickel B."/>
            <person name="Atanasova L."/>
            <person name="Karlsson M."/>
            <person name="Huettel B."/>
            <person name="Barry K.W."/>
            <person name="Haridas S."/>
            <person name="Chen C."/>
            <person name="Bauer D."/>
            <person name="Andreopoulos W."/>
            <person name="Pangilinan J."/>
            <person name="LaButti K."/>
            <person name="Riley R."/>
            <person name="Lipzen A."/>
            <person name="Clum A."/>
            <person name="Drula E."/>
            <person name="Henrissat B."/>
            <person name="Kohler A."/>
            <person name="Grigoriev I.V."/>
            <person name="Martin F.M."/>
            <person name="Hacquard S."/>
        </authorList>
    </citation>
    <scope>NUCLEOTIDE SEQUENCE [LARGE SCALE GENOMIC DNA]</scope>
    <source>
        <strain evidence="3 4">MPI-CAGE-CH-0241</strain>
    </source>
</reference>
<evidence type="ECO:0000256" key="2">
    <source>
        <dbReference type="SAM" id="SignalP"/>
    </source>
</evidence>
<feature type="chain" id="PRO_5040383829" evidence="2">
    <location>
        <begin position="18"/>
        <end position="217"/>
    </location>
</feature>
<name>A0A9P8W3J8_9HYPO</name>
<keyword evidence="4" id="KW-1185">Reference proteome</keyword>
<protein>
    <submittedName>
        <fullName evidence="3">Uncharacterized protein</fullName>
    </submittedName>
</protein>
<keyword evidence="1" id="KW-1133">Transmembrane helix</keyword>
<accession>A0A9P8W3J8</accession>
<organism evidence="3 4">
    <name type="scientific">Thelonectria olida</name>
    <dbReference type="NCBI Taxonomy" id="1576542"/>
    <lineage>
        <taxon>Eukaryota</taxon>
        <taxon>Fungi</taxon>
        <taxon>Dikarya</taxon>
        <taxon>Ascomycota</taxon>
        <taxon>Pezizomycotina</taxon>
        <taxon>Sordariomycetes</taxon>
        <taxon>Hypocreomycetidae</taxon>
        <taxon>Hypocreales</taxon>
        <taxon>Nectriaceae</taxon>
        <taxon>Thelonectria</taxon>
    </lineage>
</organism>
<dbReference type="EMBL" id="JAGPYM010000015">
    <property type="protein sequence ID" value="KAH6887028.1"/>
    <property type="molecule type" value="Genomic_DNA"/>
</dbReference>
<feature type="transmembrane region" description="Helical" evidence="1">
    <location>
        <begin position="159"/>
        <end position="181"/>
    </location>
</feature>